<name>A0ACC3BQU6_PYRYE</name>
<accession>A0ACC3BQU6</accession>
<reference evidence="1" key="1">
    <citation type="submission" date="2019-11" db="EMBL/GenBank/DDBJ databases">
        <title>Nori genome reveals adaptations in red seaweeds to the harsh intertidal environment.</title>
        <authorList>
            <person name="Wang D."/>
            <person name="Mao Y."/>
        </authorList>
    </citation>
    <scope>NUCLEOTIDE SEQUENCE</scope>
    <source>
        <tissue evidence="1">Gametophyte</tissue>
    </source>
</reference>
<evidence type="ECO:0000313" key="1">
    <source>
        <dbReference type="EMBL" id="KAK1859968.1"/>
    </source>
</evidence>
<comment type="caution">
    <text evidence="1">The sequence shown here is derived from an EMBL/GenBank/DDBJ whole genome shotgun (WGS) entry which is preliminary data.</text>
</comment>
<protein>
    <submittedName>
        <fullName evidence="1">Uncharacterized protein</fullName>
    </submittedName>
</protein>
<keyword evidence="2" id="KW-1185">Reference proteome</keyword>
<dbReference type="EMBL" id="CM020618">
    <property type="protein sequence ID" value="KAK1859968.1"/>
    <property type="molecule type" value="Genomic_DNA"/>
</dbReference>
<organism evidence="1 2">
    <name type="scientific">Pyropia yezoensis</name>
    <name type="common">Susabi-nori</name>
    <name type="synonym">Porphyra yezoensis</name>
    <dbReference type="NCBI Taxonomy" id="2788"/>
    <lineage>
        <taxon>Eukaryota</taxon>
        <taxon>Rhodophyta</taxon>
        <taxon>Bangiophyceae</taxon>
        <taxon>Bangiales</taxon>
        <taxon>Bangiaceae</taxon>
        <taxon>Pyropia</taxon>
    </lineage>
</organism>
<dbReference type="Proteomes" id="UP000798662">
    <property type="component" value="Chromosome 1"/>
</dbReference>
<evidence type="ECO:0000313" key="2">
    <source>
        <dbReference type="Proteomes" id="UP000798662"/>
    </source>
</evidence>
<sequence length="628" mass="62334">MAAAPAAATGEVAVAGSVPSRDPLADGRGGGGSSSGNSGGGDAVGVVAPAVAAVAPSSATAAAAAPPPPLRPPYTSNDGSAGGGGGNGGWGVDGVVGVTPAGASRGGGGGSSSSSSDGGSGGSSGDSSTDSSGSGGGGSTGAGKAAAQAMVLQVEEDGIAVAVIGNGMYGRSFARNAASCGIPVVVGSRRHRSARRAPAWASPAPIVCPHKALAAADVVVLAIPAAAHAGWVAEYAALLGGKVLVDVANPVTPSVGAAAAALVSPLTGALGRCVPLGRRQRQGAAGAAPAPVAGGAAAGASGRGLAAGAGVVSSTERLVAAVAAAGIPRCEVVKAFNNVPAFALDEPAARQPPPLVQVSGNGEAAKAKVLSLARSMGYPAFDAGGVRCARTQEAAVHRFFNAWVGSVTFAVALLVVWTVYWASRYYAFDRQSTASLWWTWLLVPIGDMGALLLAATFLPGSVAAVVQLGRGTAARPFPRWLASWMGARKQLGLLGFWFGLLHSFAAAANGFPRRTATFEPLPDHYRYWAAGVVALGLYWVLASASTGSTAAALSWAEFRFLFSWLGLATVGVTLVHVGVLVRFYSQHNDANPVQTVFLTFGVLGLAGVAMLALKLPPLSLAVRRVRSK</sequence>
<gene>
    <name evidence="1" type="ORF">I4F81_002560</name>
</gene>
<proteinExistence type="predicted"/>